<comment type="caution">
    <text evidence="1">The sequence shown here is derived from an EMBL/GenBank/DDBJ whole genome shotgun (WGS) entry which is preliminary data.</text>
</comment>
<keyword evidence="2" id="KW-1185">Reference proteome</keyword>
<protein>
    <submittedName>
        <fullName evidence="1">Serine threonine kinase</fullName>
    </submittedName>
</protein>
<name>A0A8H5KRA3_9HYPO</name>
<sequence>MHELAPLPLSTRSVARLRRPMNYCASSLKPFSAHEIWKSGKDDDSGHLVFSHTSIVAVQNGGIYYGTSESKPKEIDEASIIKELCLIPRENVFPPCPSTLTRAPEIYIKIPDVSLYSLGDKDTIPQLLLHEAKIYEILRQHLTQIKVKA</sequence>
<dbReference type="Proteomes" id="UP000544095">
    <property type="component" value="Unassembled WGS sequence"/>
</dbReference>
<dbReference type="AlphaFoldDB" id="A0A8H5KRA3"/>
<dbReference type="EMBL" id="JAAOAR010000637">
    <property type="protein sequence ID" value="KAF5576530.1"/>
    <property type="molecule type" value="Genomic_DNA"/>
</dbReference>
<gene>
    <name evidence="1" type="ORF">FPANT_10883</name>
</gene>
<accession>A0A8H5KRA3</accession>
<reference evidence="1 2" key="1">
    <citation type="submission" date="2020-05" db="EMBL/GenBank/DDBJ databases">
        <title>Identification and distribution of gene clusters putatively required for synthesis of sphingolipid metabolism inhibitors in phylogenetically diverse species of the filamentous fungus Fusarium.</title>
        <authorList>
            <person name="Kim H.-S."/>
            <person name="Busman M."/>
            <person name="Brown D.W."/>
            <person name="Divon H."/>
            <person name="Uhlig S."/>
            <person name="Proctor R.H."/>
        </authorList>
    </citation>
    <scope>NUCLEOTIDE SEQUENCE [LARGE SCALE GENOMIC DNA]</scope>
    <source>
        <strain evidence="1 2">NRRL 25211</strain>
    </source>
</reference>
<keyword evidence="1" id="KW-0808">Transferase</keyword>
<evidence type="ECO:0000313" key="1">
    <source>
        <dbReference type="EMBL" id="KAF5576530.1"/>
    </source>
</evidence>
<organism evidence="1 2">
    <name type="scientific">Fusarium pseudoanthophilum</name>
    <dbReference type="NCBI Taxonomy" id="48495"/>
    <lineage>
        <taxon>Eukaryota</taxon>
        <taxon>Fungi</taxon>
        <taxon>Dikarya</taxon>
        <taxon>Ascomycota</taxon>
        <taxon>Pezizomycotina</taxon>
        <taxon>Sordariomycetes</taxon>
        <taxon>Hypocreomycetidae</taxon>
        <taxon>Hypocreales</taxon>
        <taxon>Nectriaceae</taxon>
        <taxon>Fusarium</taxon>
        <taxon>Fusarium fujikuroi species complex</taxon>
    </lineage>
</organism>
<proteinExistence type="predicted"/>
<dbReference type="GO" id="GO:0016301">
    <property type="term" value="F:kinase activity"/>
    <property type="evidence" value="ECO:0007669"/>
    <property type="project" value="UniProtKB-KW"/>
</dbReference>
<evidence type="ECO:0000313" key="2">
    <source>
        <dbReference type="Proteomes" id="UP000544095"/>
    </source>
</evidence>
<keyword evidence="1" id="KW-0418">Kinase</keyword>